<dbReference type="EC" id="4.2.1.10" evidence="4"/>
<dbReference type="NCBIfam" id="TIGR01093">
    <property type="entry name" value="aroD"/>
    <property type="match status" value="1"/>
</dbReference>
<dbReference type="EMBL" id="MT631519">
    <property type="protein sequence ID" value="QNO52709.1"/>
    <property type="molecule type" value="Genomic_DNA"/>
</dbReference>
<reference evidence="5" key="1">
    <citation type="submission" date="2020-06" db="EMBL/GenBank/DDBJ databases">
        <title>Unique genomic features of the anaerobic methanotrophic archaea.</title>
        <authorList>
            <person name="Chadwick G.L."/>
            <person name="Skennerton C.T."/>
            <person name="Laso-Perez R."/>
            <person name="Leu A.O."/>
            <person name="Speth D.R."/>
            <person name="Yu H."/>
            <person name="Morgan-Lang C."/>
            <person name="Hatzenpichler R."/>
            <person name="Goudeau D."/>
            <person name="Malmstrom R."/>
            <person name="Brazelton W.J."/>
            <person name="Woyke T."/>
            <person name="Hallam S.J."/>
            <person name="Tyson G.W."/>
            <person name="Wegener G."/>
            <person name="Boetius A."/>
            <person name="Orphan V."/>
        </authorList>
    </citation>
    <scope>NUCLEOTIDE SEQUENCE</scope>
</reference>
<dbReference type="GO" id="GO:0003855">
    <property type="term" value="F:3-dehydroquinate dehydratase activity"/>
    <property type="evidence" value="ECO:0007669"/>
    <property type="project" value="UniProtKB-UniRule"/>
</dbReference>
<dbReference type="GO" id="GO:0009423">
    <property type="term" value="P:chorismate biosynthetic process"/>
    <property type="evidence" value="ECO:0007669"/>
    <property type="project" value="UniProtKB-UniRule"/>
</dbReference>
<accession>A0A7G9YXH5</accession>
<name>A0A7G9YXH5_9EURY</name>
<dbReference type="Pfam" id="PF01487">
    <property type="entry name" value="DHquinase_I"/>
    <property type="match status" value="1"/>
</dbReference>
<feature type="binding site" evidence="4">
    <location>
        <position position="221"/>
    </location>
    <ligand>
        <name>3-dehydroquinate</name>
        <dbReference type="ChEBI" id="CHEBI:32364"/>
    </ligand>
</feature>
<feature type="binding site" evidence="4">
    <location>
        <begin position="49"/>
        <end position="51"/>
    </location>
    <ligand>
        <name>3-dehydroquinate</name>
        <dbReference type="ChEBI" id="CHEBI:32364"/>
    </ligand>
</feature>
<dbReference type="CDD" id="cd00502">
    <property type="entry name" value="DHQase_I"/>
    <property type="match status" value="1"/>
</dbReference>
<dbReference type="UniPathway" id="UPA00053">
    <property type="reaction ID" value="UER00086"/>
</dbReference>
<dbReference type="PANTHER" id="PTHR43699:SF1">
    <property type="entry name" value="3-DEHYDROQUINATE DEHYDRATASE"/>
    <property type="match status" value="1"/>
</dbReference>
<evidence type="ECO:0000256" key="4">
    <source>
        <dbReference type="HAMAP-Rule" id="MF_00214"/>
    </source>
</evidence>
<comment type="similarity">
    <text evidence="4">Belongs to the type-I 3-dehydroquinase family.</text>
</comment>
<dbReference type="PANTHER" id="PTHR43699">
    <property type="entry name" value="3-DEHYDROQUINATE DEHYDRATASE"/>
    <property type="match status" value="1"/>
</dbReference>
<comment type="caution">
    <text evidence="4">Lacks conserved residue(s) required for the propagation of feature annotation.</text>
</comment>
<organism evidence="5">
    <name type="scientific">Candidatus Methanophagaceae archaeon ANME-1 ERB6</name>
    <dbReference type="NCBI Taxonomy" id="2759912"/>
    <lineage>
        <taxon>Archaea</taxon>
        <taxon>Methanobacteriati</taxon>
        <taxon>Methanobacteriota</taxon>
        <taxon>Stenosarchaea group</taxon>
        <taxon>Methanomicrobia</taxon>
        <taxon>Candidatus Methanophagales</taxon>
        <taxon>Candidatus Methanophagaceae</taxon>
    </lineage>
</organism>
<keyword evidence="3 4" id="KW-0704">Schiff base</keyword>
<comment type="function">
    <text evidence="4">Involved in the third step of the chorismate pathway, which leads to the biosynthesis of aromatic amino acids. Catalyzes the cis-dehydration of 3-dehydroquinate (DHQ) and introduces the first double bond of the aromatic ring to yield 3-dehydroshikimate.</text>
</comment>
<feature type="binding site" evidence="4">
    <location>
        <position position="88"/>
    </location>
    <ligand>
        <name>3-dehydroquinate</name>
        <dbReference type="ChEBI" id="CHEBI:32364"/>
    </ligand>
</feature>
<sequence length="286" mass="31457">MGKIGAAESGLGSGLELQRRPAPAIVAVMKRLDIHEAKRAKESGADILELRIDLLEAEEKSVAKVKDFVAMLKNPQSSVQMPIIITNRKKEEGGAFTGTEAERIGMLSDILETAAEEELVDAVDIEFFSPAAGKQEILKKAKRRHIPVISSFHDFNGMPRREDILRIITGMYKEGGSIAKIAVTPKTVNDALLLLELTQKLSSEGKLVVTIGMGRVGRHLRVIAPLYGSALAYGFIEGENEKEEGVAPGQFSVKELRNMMNKFQWNFEQTTNEQIPSTKSQTNLNI</sequence>
<dbReference type="SUPFAM" id="SSF51569">
    <property type="entry name" value="Aldolase"/>
    <property type="match status" value="1"/>
</dbReference>
<evidence type="ECO:0000256" key="3">
    <source>
        <dbReference type="ARBA" id="ARBA00023270"/>
    </source>
</evidence>
<dbReference type="GO" id="GO:0008652">
    <property type="term" value="P:amino acid biosynthetic process"/>
    <property type="evidence" value="ECO:0007669"/>
    <property type="project" value="UniProtKB-KW"/>
</dbReference>
<comment type="pathway">
    <text evidence="4">Metabolic intermediate biosynthesis; chorismate biosynthesis; chorismate from D-erythrose 4-phosphate and phosphoenolpyruvate: step 3/7.</text>
</comment>
<proteinExistence type="inferred from homology"/>
<feature type="active site" description="Proton donor/acceptor" evidence="4">
    <location>
        <position position="153"/>
    </location>
</feature>
<feature type="binding site" evidence="4">
    <location>
        <position position="250"/>
    </location>
    <ligand>
        <name>3-dehydroquinate</name>
        <dbReference type="ChEBI" id="CHEBI:32364"/>
    </ligand>
</feature>
<protein>
    <recommendedName>
        <fullName evidence="4">3-dehydroquinate dehydratase</fullName>
        <shortName evidence="4">3-dehydroquinase</shortName>
        <ecNumber evidence="4">4.2.1.10</ecNumber>
    </recommendedName>
    <alternativeName>
        <fullName evidence="4">Type I DHQase</fullName>
    </alternativeName>
    <alternativeName>
        <fullName evidence="4">Type I dehydroquinase</fullName>
        <shortName evidence="4">DHQ1</shortName>
    </alternativeName>
</protein>
<feature type="active site" description="Schiff-base intermediate with substrate" evidence="4">
    <location>
        <position position="180"/>
    </location>
</feature>
<evidence type="ECO:0000256" key="2">
    <source>
        <dbReference type="ARBA" id="ARBA00023239"/>
    </source>
</evidence>
<dbReference type="Gene3D" id="3.20.20.70">
    <property type="entry name" value="Aldolase class I"/>
    <property type="match status" value="1"/>
</dbReference>
<dbReference type="GO" id="GO:0009073">
    <property type="term" value="P:aromatic amino acid family biosynthetic process"/>
    <property type="evidence" value="ECO:0007669"/>
    <property type="project" value="UniProtKB-KW"/>
</dbReference>
<evidence type="ECO:0000256" key="1">
    <source>
        <dbReference type="ARBA" id="ARBA00001864"/>
    </source>
</evidence>
<dbReference type="GO" id="GO:0046279">
    <property type="term" value="P:3,4-dihydroxybenzoate biosynthetic process"/>
    <property type="evidence" value="ECO:0007669"/>
    <property type="project" value="TreeGrafter"/>
</dbReference>
<dbReference type="AlphaFoldDB" id="A0A7G9YXH5"/>
<dbReference type="HAMAP" id="MF_00214">
    <property type="entry name" value="AroD"/>
    <property type="match status" value="1"/>
</dbReference>
<keyword evidence="4" id="KW-0057">Aromatic amino acid biosynthesis</keyword>
<keyword evidence="4" id="KW-0028">Amino-acid biosynthesis</keyword>
<comment type="subunit">
    <text evidence="4">Homodimer.</text>
</comment>
<dbReference type="InterPro" id="IPR050146">
    <property type="entry name" value="Type-I_3-dehydroquinase"/>
</dbReference>
<dbReference type="InterPro" id="IPR001381">
    <property type="entry name" value="DHquinase_I"/>
</dbReference>
<keyword evidence="2 4" id="KW-0456">Lyase</keyword>
<dbReference type="InterPro" id="IPR013785">
    <property type="entry name" value="Aldolase_TIM"/>
</dbReference>
<comment type="catalytic activity">
    <reaction evidence="1 4">
        <text>3-dehydroquinate = 3-dehydroshikimate + H2O</text>
        <dbReference type="Rhea" id="RHEA:21096"/>
        <dbReference type="ChEBI" id="CHEBI:15377"/>
        <dbReference type="ChEBI" id="CHEBI:16630"/>
        <dbReference type="ChEBI" id="CHEBI:32364"/>
        <dbReference type="EC" id="4.2.1.10"/>
    </reaction>
</comment>
<gene>
    <name evidence="4 5" type="primary">aroD</name>
    <name evidence="5" type="ORF">JLLPAJDC_00020</name>
</gene>
<evidence type="ECO:0000313" key="5">
    <source>
        <dbReference type="EMBL" id="QNO52709.1"/>
    </source>
</evidence>